<reference evidence="2" key="1">
    <citation type="journal article" date="2010" name="Genome Res.">
        <title>Population genomic sequencing of Coccidioides fungi reveals recent hybridization and transposon control.</title>
        <authorList>
            <person name="Neafsey D.E."/>
            <person name="Barker B.M."/>
            <person name="Sharpton T.J."/>
            <person name="Stajich J.E."/>
            <person name="Park D.J."/>
            <person name="Whiston E."/>
            <person name="Hung C.-Y."/>
            <person name="McMahan C."/>
            <person name="White J."/>
            <person name="Sykes S."/>
            <person name="Heiman D."/>
            <person name="Young S."/>
            <person name="Zeng Q."/>
            <person name="Abouelleil A."/>
            <person name="Aftuck L."/>
            <person name="Bessette D."/>
            <person name="Brown A."/>
            <person name="FitzGerald M."/>
            <person name="Lui A."/>
            <person name="Macdonald J.P."/>
            <person name="Priest M."/>
            <person name="Orbach M.J."/>
            <person name="Galgiani J.N."/>
            <person name="Kirkland T.N."/>
            <person name="Cole G.T."/>
            <person name="Birren B.W."/>
            <person name="Henn M.R."/>
            <person name="Taylor J.W."/>
            <person name="Rounsley S.D."/>
        </authorList>
    </citation>
    <scope>NUCLEOTIDE SEQUENCE [LARGE SCALE GENOMIC DNA]</scope>
    <source>
        <strain evidence="2">RMSCC 2394</strain>
    </source>
</reference>
<organism evidence="1 2">
    <name type="scientific">Coccidioides immitis RMSCC 2394</name>
    <dbReference type="NCBI Taxonomy" id="404692"/>
    <lineage>
        <taxon>Eukaryota</taxon>
        <taxon>Fungi</taxon>
        <taxon>Dikarya</taxon>
        <taxon>Ascomycota</taxon>
        <taxon>Pezizomycotina</taxon>
        <taxon>Eurotiomycetes</taxon>
        <taxon>Eurotiomycetidae</taxon>
        <taxon>Onygenales</taxon>
        <taxon>Onygenaceae</taxon>
        <taxon>Coccidioides</taxon>
    </lineage>
</organism>
<evidence type="ECO:0000313" key="1">
    <source>
        <dbReference type="EMBL" id="KMP04726.1"/>
    </source>
</evidence>
<evidence type="ECO:0000313" key="2">
    <source>
        <dbReference type="Proteomes" id="UP000054565"/>
    </source>
</evidence>
<proteinExistence type="predicted"/>
<accession>A0A0J6Y7S4</accession>
<dbReference type="Proteomes" id="UP000054565">
    <property type="component" value="Unassembled WGS sequence"/>
</dbReference>
<dbReference type="AlphaFoldDB" id="A0A0J6Y7S4"/>
<dbReference type="EMBL" id="DS028095">
    <property type="protein sequence ID" value="KMP04726.1"/>
    <property type="molecule type" value="Genomic_DNA"/>
</dbReference>
<name>A0A0J6Y7S4_COCIT</name>
<sequence>MSHPIIFFRKTDQCFDKQAVKVAKGLAKRRLGLGICFSRPAYHQSYQGGSGPFGDQSTGKNHDCQVTFPRTATWCFFLRLSLNDSDDWLRSLLRVDDQISRAKTLAPGSDKRVLEIFEFGATCAGSDPVRR</sequence>
<gene>
    <name evidence="1" type="ORF">CIRG_04407</name>
</gene>
<protein>
    <submittedName>
        <fullName evidence="1">Uncharacterized protein</fullName>
    </submittedName>
</protein>